<dbReference type="PROSITE" id="PS50097">
    <property type="entry name" value="BTB"/>
    <property type="match status" value="1"/>
</dbReference>
<dbReference type="InterPro" id="IPR000210">
    <property type="entry name" value="BTB/POZ_dom"/>
</dbReference>
<comment type="function">
    <text evidence="1">May act as a substrate-specific adapter of an E3 ubiquitin-protein ligase complex (CUL3-RBX1-BTB) which mediates the ubiquitination and subsequent proteasomal degradation of target proteins.</text>
</comment>
<dbReference type="UniPathway" id="UPA00143"/>
<dbReference type="KEGG" id="cic:CICLE_v10031369mg"/>
<evidence type="ECO:0000256" key="2">
    <source>
        <dbReference type="ARBA" id="ARBA00004906"/>
    </source>
</evidence>
<dbReference type="InterPro" id="IPR011333">
    <property type="entry name" value="SKP1/BTB/POZ_sf"/>
</dbReference>
<dbReference type="InParanoid" id="V4VA48"/>
<evidence type="ECO:0000256" key="3">
    <source>
        <dbReference type="SAM" id="MobiDB-lite"/>
    </source>
</evidence>
<reference evidence="5 6" key="1">
    <citation type="submission" date="2013-10" db="EMBL/GenBank/DDBJ databases">
        <authorList>
            <consortium name="International Citrus Genome Consortium"/>
            <person name="Jenkins J."/>
            <person name="Schmutz J."/>
            <person name="Prochnik S."/>
            <person name="Rokhsar D."/>
            <person name="Gmitter F."/>
            <person name="Ollitrault P."/>
            <person name="Machado M."/>
            <person name="Talon M."/>
            <person name="Wincker P."/>
            <person name="Jaillon O."/>
            <person name="Morgante M."/>
        </authorList>
    </citation>
    <scope>NUCLEOTIDE SEQUENCE</scope>
    <source>
        <strain evidence="6">cv. Clemenules</strain>
    </source>
</reference>
<dbReference type="SUPFAM" id="SSF54695">
    <property type="entry name" value="POZ domain"/>
    <property type="match status" value="1"/>
</dbReference>
<dbReference type="EMBL" id="KI536726">
    <property type="protein sequence ID" value="ESR49119.1"/>
    <property type="molecule type" value="Genomic_DNA"/>
</dbReference>
<dbReference type="InterPro" id="IPR044784">
    <property type="entry name" value="At1g01640-like"/>
</dbReference>
<dbReference type="PANTHER" id="PTHR47274:SF1">
    <property type="entry name" value="BTB_POZ DOMAIN CONTAINING PROTEIN, EXPRESSED"/>
    <property type="match status" value="1"/>
</dbReference>
<name>V4VA48_CITCL</name>
<accession>V4VA48</accession>
<dbReference type="PANTHER" id="PTHR47274">
    <property type="entry name" value="BTB/POZ DOMAIN CONTAINING PROTEIN, EXPRESSED-RELATED"/>
    <property type="match status" value="1"/>
</dbReference>
<dbReference type="Gene3D" id="3.30.710.10">
    <property type="entry name" value="Potassium Channel Kv1.1, Chain A"/>
    <property type="match status" value="1"/>
</dbReference>
<dbReference type="eggNOG" id="KOG1987">
    <property type="taxonomic scope" value="Eukaryota"/>
</dbReference>
<gene>
    <name evidence="5" type="ORF">CICLE_v10031369mg</name>
</gene>
<dbReference type="OrthoDB" id="6359943at2759"/>
<comment type="pathway">
    <text evidence="2">Protein modification; protein ubiquitination.</text>
</comment>
<evidence type="ECO:0000256" key="1">
    <source>
        <dbReference type="ARBA" id="ARBA00002668"/>
    </source>
</evidence>
<dbReference type="Proteomes" id="UP000030687">
    <property type="component" value="Unassembled WGS sequence"/>
</dbReference>
<evidence type="ECO:0000313" key="5">
    <source>
        <dbReference type="EMBL" id="ESR49119.1"/>
    </source>
</evidence>
<dbReference type="Gramene" id="ESR49119">
    <property type="protein sequence ID" value="ESR49119"/>
    <property type="gene ID" value="CICLE_v10031369mg"/>
</dbReference>
<dbReference type="GO" id="GO:0016567">
    <property type="term" value="P:protein ubiquitination"/>
    <property type="evidence" value="ECO:0007669"/>
    <property type="project" value="UniProtKB-UniPathway"/>
</dbReference>
<protein>
    <recommendedName>
        <fullName evidence="4">BTB domain-containing protein</fullName>
    </recommendedName>
</protein>
<dbReference type="AlphaFoldDB" id="V4VA48"/>
<keyword evidence="6" id="KW-1185">Reference proteome</keyword>
<feature type="region of interest" description="Disordered" evidence="3">
    <location>
        <begin position="1"/>
        <end position="55"/>
    </location>
</feature>
<dbReference type="Pfam" id="PF00651">
    <property type="entry name" value="BTB"/>
    <property type="match status" value="1"/>
</dbReference>
<feature type="domain" description="BTB" evidence="4">
    <location>
        <begin position="320"/>
        <end position="387"/>
    </location>
</feature>
<evidence type="ECO:0000259" key="4">
    <source>
        <dbReference type="PROSITE" id="PS50097"/>
    </source>
</evidence>
<proteinExistence type="predicted"/>
<evidence type="ECO:0000313" key="6">
    <source>
        <dbReference type="Proteomes" id="UP000030687"/>
    </source>
</evidence>
<sequence length="484" mass="54381">MADSPDSPPSNAQTMDDSPDSPASKLKEIQMPPSSPEDYVFDPTRCSGPKPPIDEELEHVPYPGFLEGFDSVAVNELHWPLNEIFPFSNQIHQRRCAQTMDDSPDSPPSKLKEIQMPPSYPEDYVFDPTLCSCPKPLPINYCPDPLLVDKLEHVPYPGFPKGFDSIAVNELHWPLNEIFPFSNQIHQRGCGQTMDDSPDSPPSKLKEIQLAPEPDAHDNCSKYMRTATSRKATKITHTPTHTSADSPQLFCWVHCKPKGPGLPPFPKSPPPSPDASPLIDSILERAPTEWGSGMKSQEDLERMKTAFLRYDASFREQTPPDIQLKPRNDETLMPAHKSVLAARSKILGMPNLDGSYGRGGIVELPESREELEPLLEFLYVGSLPEEKMQKHIMTLSKAAYKYDIQYLGELCARHSLSSLISSNDLEVLYLAYCCRHQALLEAALKLIVEEGEERICCVKFINFANKYPLMLKLVRMAMVMCRET</sequence>
<organism evidence="5 6">
    <name type="scientific">Citrus clementina</name>
    <name type="common">Clementine</name>
    <name type="synonym">Citrus deliciosa x Citrus sinensis</name>
    <dbReference type="NCBI Taxonomy" id="85681"/>
    <lineage>
        <taxon>Eukaryota</taxon>
        <taxon>Viridiplantae</taxon>
        <taxon>Streptophyta</taxon>
        <taxon>Embryophyta</taxon>
        <taxon>Tracheophyta</taxon>
        <taxon>Spermatophyta</taxon>
        <taxon>Magnoliopsida</taxon>
        <taxon>eudicotyledons</taxon>
        <taxon>Gunneridae</taxon>
        <taxon>Pentapetalae</taxon>
        <taxon>rosids</taxon>
        <taxon>malvids</taxon>
        <taxon>Sapindales</taxon>
        <taxon>Rutaceae</taxon>
        <taxon>Aurantioideae</taxon>
        <taxon>Citrus</taxon>
    </lineage>
</organism>